<dbReference type="GO" id="GO:0006310">
    <property type="term" value="P:DNA recombination"/>
    <property type="evidence" value="ECO:0007669"/>
    <property type="project" value="TreeGrafter"/>
</dbReference>
<evidence type="ECO:0000256" key="7">
    <source>
        <dbReference type="ARBA" id="ARBA00022840"/>
    </source>
</evidence>
<dbReference type="HOGENOM" id="CLU_007838_0_0_9"/>
<dbReference type="GO" id="GO:0004527">
    <property type="term" value="F:exonuclease activity"/>
    <property type="evidence" value="ECO:0007669"/>
    <property type="project" value="UniProtKB-KW"/>
</dbReference>
<evidence type="ECO:0000256" key="8">
    <source>
        <dbReference type="ARBA" id="ARBA00023125"/>
    </source>
</evidence>
<dbReference type="InterPro" id="IPR027417">
    <property type="entry name" value="P-loop_NTPase"/>
</dbReference>
<dbReference type="STRING" id="706434.HMPREF9429_00788"/>
<keyword evidence="8" id="KW-0238">DNA-binding</keyword>
<evidence type="ECO:0000256" key="2">
    <source>
        <dbReference type="ARBA" id="ARBA00022741"/>
    </source>
</evidence>
<dbReference type="Gene3D" id="6.10.140.1030">
    <property type="match status" value="1"/>
</dbReference>
<evidence type="ECO:0000313" key="11">
    <source>
        <dbReference type="EMBL" id="EFQ04358.1"/>
    </source>
</evidence>
<dbReference type="eggNOG" id="COG3857">
    <property type="taxonomic scope" value="Bacteria"/>
</dbReference>
<keyword evidence="3" id="KW-0227">DNA damage</keyword>
<keyword evidence="1" id="KW-0540">Nuclease</keyword>
<evidence type="ECO:0000256" key="3">
    <source>
        <dbReference type="ARBA" id="ARBA00022763"/>
    </source>
</evidence>
<dbReference type="SUPFAM" id="SSF52540">
    <property type="entry name" value="P-loop containing nucleoside triphosphate hydrolases"/>
    <property type="match status" value="1"/>
</dbReference>
<dbReference type="InterPro" id="IPR049035">
    <property type="entry name" value="ADDB_N"/>
</dbReference>
<dbReference type="InterPro" id="IPR011604">
    <property type="entry name" value="PDDEXK-like_dom_sf"/>
</dbReference>
<keyword evidence="7" id="KW-0067">ATP-binding</keyword>
<dbReference type="GO" id="GO:0003677">
    <property type="term" value="F:DNA binding"/>
    <property type="evidence" value="ECO:0007669"/>
    <property type="project" value="UniProtKB-KW"/>
</dbReference>
<keyword evidence="5" id="KW-0347">Helicase</keyword>
<dbReference type="Proteomes" id="UP000003195">
    <property type="component" value="Unassembled WGS sequence"/>
</dbReference>
<organism evidence="11 12">
    <name type="scientific">Megasphaera micronuciformis F0359</name>
    <dbReference type="NCBI Taxonomy" id="706434"/>
    <lineage>
        <taxon>Bacteria</taxon>
        <taxon>Bacillati</taxon>
        <taxon>Bacillota</taxon>
        <taxon>Negativicutes</taxon>
        <taxon>Veillonellales</taxon>
        <taxon>Veillonellaceae</taxon>
        <taxon>Megasphaera</taxon>
    </lineage>
</organism>
<dbReference type="InterPro" id="IPR038726">
    <property type="entry name" value="PDDEXK_AddAB-type"/>
</dbReference>
<dbReference type="Gene3D" id="3.40.50.300">
    <property type="entry name" value="P-loop containing nucleotide triphosphate hydrolases"/>
    <property type="match status" value="4"/>
</dbReference>
<proteinExistence type="predicted"/>
<dbReference type="Pfam" id="PF12705">
    <property type="entry name" value="PDDEXK_1"/>
    <property type="match status" value="1"/>
</dbReference>
<sequence length="1152" mass="129799">MDIPVLFCDIKIISGGSVMAVSIVLGKANSGKTVCCFRAMEEAAAKGKKVLLIVPDQGTYEAERRYAESLQGRGFMGTRISGFSRLARQVTQGGSGDTVVLNDFDKRLVLRRLADAWAPSFTVLQQAMGQPGFAATASAFITECRSFGIDAETLKNAGKALETGVLKQKISDISLLYEKYDEYLQTRFGSTRDLLTALAEDACRDEFLQGAYIWIDGFQWFTPQQMQVIQALARCAEETVITLTMNPDALDGQQRETALHRRAYEAYESLCRLFPAVHVRAVGDSAYSTLRAFRDDFFSTVPKFQDASVEGIRAVQCNTRHEEVRYVAGQICHLLRQGRRLKDITVITRTSDPYNRICKQVFAEYGLPCFTDYRRPMTTHPYVEAVTAVREILFSHLNNDALFRLLKTDLLPFSRREVDDLENYSLAAGIRPLRWLKDEDFTYMPERLRNRCGDLSYINDIRRRIFHIMEPLFPFRGEKKSLYEWAGILWQWTYDTQMQSLLASWQEEAEAEGRQEEAREHEQVSKKVTALLTRMVELCGNDEISGKEFCDLLEEGLAESEFTLIPPTLDRITVTSIDRGYTMRSPIVFVCGVNDGVFPVHYGEDGLLNDKERNFLKNCGLPLGPDSRFKTFQERFFFYLALTRADEYLHITWSLADEGGEALMPSPWVGLLVNRGYVKAESDTGTITVKNRADYLVNARAALHFLPSALRSAKDGKRIDDIWWALYDWALLNGYDDSVHTIGAGLFYNSRAQDLSKGLIESLFLKNKTLRGSVTLLEAYRKCPFAFFAKYGLKLKERQEYDFAAPDLGTLVHAVLRCIGERLLEEGRPWRELKDDEILSLCTVETERAAAEAANNILMSDAYFRQIKNRVVATLVRTVRQLRDFSEGSEFSVRALEQPFGTKGAWKGLSFNLPDGVKVELVGQIDRVDTLELDGRTFILIVDYKSGKKSITLPEVYSGLELQLFLYMAVARRNLGSKAVPAGAVYCRVRNDVQRCSAEPTAAEKERAYIKAGQLSGFYLNDSDVVRALDDCTMEGRTASPYSGLKINNDGTLKKAANVSDEAEWYRLLRLVEAAACRSASELTSGCIDIYPARWGSSNEHKACDYCPYAALCRFDVTAEDGNSWNYLGNLSIDDLFPDTVIVKDGGQDGVD</sequence>
<dbReference type="Pfam" id="PF21445">
    <property type="entry name" value="ADDB_N"/>
    <property type="match status" value="1"/>
</dbReference>
<keyword evidence="12" id="KW-1185">Reference proteome</keyword>
<keyword evidence="4" id="KW-0378">Hydrolase</keyword>
<comment type="caution">
    <text evidence="11">The sequence shown here is derived from an EMBL/GenBank/DDBJ whole genome shotgun (WGS) entry which is preliminary data.</text>
</comment>
<evidence type="ECO:0000256" key="6">
    <source>
        <dbReference type="ARBA" id="ARBA00022839"/>
    </source>
</evidence>
<dbReference type="EMBL" id="AECS01000035">
    <property type="protein sequence ID" value="EFQ04358.1"/>
    <property type="molecule type" value="Genomic_DNA"/>
</dbReference>
<keyword evidence="9" id="KW-0234">DNA repair</keyword>
<evidence type="ECO:0000256" key="9">
    <source>
        <dbReference type="ARBA" id="ARBA00023204"/>
    </source>
</evidence>
<dbReference type="GO" id="GO:0005524">
    <property type="term" value="F:ATP binding"/>
    <property type="evidence" value="ECO:0007669"/>
    <property type="project" value="UniProtKB-KW"/>
</dbReference>
<evidence type="ECO:0000256" key="1">
    <source>
        <dbReference type="ARBA" id="ARBA00022722"/>
    </source>
</evidence>
<dbReference type="GO" id="GO:0004386">
    <property type="term" value="F:helicase activity"/>
    <property type="evidence" value="ECO:0007669"/>
    <property type="project" value="UniProtKB-KW"/>
</dbReference>
<feature type="domain" description="UvrD-like helicase C-terminal" evidence="10">
    <location>
        <begin position="280"/>
        <end position="582"/>
    </location>
</feature>
<dbReference type="OrthoDB" id="9758506at2"/>
<accession>E2ZBG1</accession>
<dbReference type="Gene3D" id="3.90.320.10">
    <property type="match status" value="1"/>
</dbReference>
<keyword evidence="2" id="KW-0547">Nucleotide-binding</keyword>
<evidence type="ECO:0000256" key="5">
    <source>
        <dbReference type="ARBA" id="ARBA00022806"/>
    </source>
</evidence>
<dbReference type="InterPro" id="IPR014017">
    <property type="entry name" value="DNA_helicase_UvrD-like_C"/>
</dbReference>
<dbReference type="PANTHER" id="PTHR30591">
    <property type="entry name" value="RECBCD ENZYME SUBUNIT RECC"/>
    <property type="match status" value="1"/>
</dbReference>
<dbReference type="PROSITE" id="PS51217">
    <property type="entry name" value="UVRD_HELICASE_CTER"/>
    <property type="match status" value="1"/>
</dbReference>
<reference evidence="11 12" key="1">
    <citation type="submission" date="2010-08" db="EMBL/GenBank/DDBJ databases">
        <authorList>
            <person name="Weinstock G."/>
            <person name="Sodergren E."/>
            <person name="Clifton S."/>
            <person name="Fulton L."/>
            <person name="Fulton B."/>
            <person name="Courtney L."/>
            <person name="Fronick C."/>
            <person name="Harrison M."/>
            <person name="Strong C."/>
            <person name="Farmer C."/>
            <person name="Delahaunty K."/>
            <person name="Markovic C."/>
            <person name="Hall O."/>
            <person name="Minx P."/>
            <person name="Tomlinson C."/>
            <person name="Mitreva M."/>
            <person name="Hou S."/>
            <person name="Chen J."/>
            <person name="Wollam A."/>
            <person name="Pepin K.H."/>
            <person name="Johnson M."/>
            <person name="Bhonagiri V."/>
            <person name="Zhang X."/>
            <person name="Suruliraj S."/>
            <person name="Warren W."/>
            <person name="Chinwalla A."/>
            <person name="Mardis E.R."/>
            <person name="Wilson R.K."/>
        </authorList>
    </citation>
    <scope>NUCLEOTIDE SEQUENCE [LARGE SCALE GENOMIC DNA]</scope>
    <source>
        <strain evidence="11 12">F0359</strain>
    </source>
</reference>
<protein>
    <submittedName>
        <fullName evidence="11">Putative ATP-dependent nuclease subunit B</fullName>
    </submittedName>
</protein>
<name>E2ZBG1_9FIRM</name>
<gene>
    <name evidence="11" type="ORF">HMPREF9429_00788</name>
</gene>
<evidence type="ECO:0000259" key="10">
    <source>
        <dbReference type="PROSITE" id="PS51217"/>
    </source>
</evidence>
<dbReference type="Pfam" id="PF13361">
    <property type="entry name" value="UvrD_C"/>
    <property type="match status" value="1"/>
</dbReference>
<evidence type="ECO:0000313" key="12">
    <source>
        <dbReference type="Proteomes" id="UP000003195"/>
    </source>
</evidence>
<evidence type="ECO:0000256" key="4">
    <source>
        <dbReference type="ARBA" id="ARBA00022801"/>
    </source>
</evidence>
<dbReference type="AlphaFoldDB" id="E2ZBG1"/>
<dbReference type="GO" id="GO:0006281">
    <property type="term" value="P:DNA repair"/>
    <property type="evidence" value="ECO:0007669"/>
    <property type="project" value="UniProtKB-KW"/>
</dbReference>
<dbReference type="PANTHER" id="PTHR30591:SF1">
    <property type="entry name" value="RECBCD ENZYME SUBUNIT RECC"/>
    <property type="match status" value="1"/>
</dbReference>
<keyword evidence="6" id="KW-0269">Exonuclease</keyword>